<dbReference type="InParanoid" id="F0YSC9"/>
<dbReference type="Proteomes" id="UP000002729">
    <property type="component" value="Unassembled WGS sequence"/>
</dbReference>
<protein>
    <submittedName>
        <fullName evidence="2">Uncharacterized protein</fullName>
    </submittedName>
</protein>
<evidence type="ECO:0000313" key="2">
    <source>
        <dbReference type="EMBL" id="EGB01980.1"/>
    </source>
</evidence>
<evidence type="ECO:0000313" key="3">
    <source>
        <dbReference type="Proteomes" id="UP000002729"/>
    </source>
</evidence>
<keyword evidence="3" id="KW-1185">Reference proteome</keyword>
<feature type="compositionally biased region" description="Low complexity" evidence="1">
    <location>
        <begin position="123"/>
        <end position="159"/>
    </location>
</feature>
<feature type="region of interest" description="Disordered" evidence="1">
    <location>
        <begin position="97"/>
        <end position="208"/>
    </location>
</feature>
<evidence type="ECO:0000256" key="1">
    <source>
        <dbReference type="SAM" id="MobiDB-lite"/>
    </source>
</evidence>
<feature type="compositionally biased region" description="Basic residues" evidence="1">
    <location>
        <begin position="109"/>
        <end position="122"/>
    </location>
</feature>
<accession>F0YSC9</accession>
<gene>
    <name evidence="2" type="ORF">AURANDRAFT_69310</name>
</gene>
<proteinExistence type="predicted"/>
<sequence length="264" mass="28779">LAPPGQPRRVAKLYVVPNCEVVTPPPPPIYHVTENGERLLVLYATRVQRPLIPAIQQVHKQRAEFLSLFDESEVEMAAAMFDSRPIEIARPLLFESEEDAERRAEPAAPKRKRKSRKKKRKAAAAAAAAAAAERGDEAAPAADGAAEPAAVPEAPAEAPAAPPPTAPPVEAPAEAPPPAAAPAKKKKKKRSRRRGPAPPAEISEYERTRMRNIAAGNKKLYSLGLIHPPPEVVADPEHSWWSERARTRVFLVSRLRRVLPQAQS</sequence>
<dbReference type="EMBL" id="GL833934">
    <property type="protein sequence ID" value="EGB01980.1"/>
    <property type="molecule type" value="Genomic_DNA"/>
</dbReference>
<dbReference type="GeneID" id="20227405"/>
<feature type="non-terminal residue" evidence="2">
    <location>
        <position position="1"/>
    </location>
</feature>
<dbReference type="KEGG" id="aaf:AURANDRAFT_69310"/>
<feature type="compositionally biased region" description="Pro residues" evidence="1">
    <location>
        <begin position="160"/>
        <end position="180"/>
    </location>
</feature>
<reference evidence="2 3" key="1">
    <citation type="journal article" date="2011" name="Proc. Natl. Acad. Sci. U.S.A.">
        <title>Niche of harmful alga Aureococcus anophagefferens revealed through ecogenomics.</title>
        <authorList>
            <person name="Gobler C.J."/>
            <person name="Berry D.L."/>
            <person name="Dyhrman S.T."/>
            <person name="Wilhelm S.W."/>
            <person name="Salamov A."/>
            <person name="Lobanov A.V."/>
            <person name="Zhang Y."/>
            <person name="Collier J.L."/>
            <person name="Wurch L.L."/>
            <person name="Kustka A.B."/>
            <person name="Dill B.D."/>
            <person name="Shah M."/>
            <person name="VerBerkmoes N.C."/>
            <person name="Kuo A."/>
            <person name="Terry A."/>
            <person name="Pangilinan J."/>
            <person name="Lindquist E.A."/>
            <person name="Lucas S."/>
            <person name="Paulsen I.T."/>
            <person name="Hattenrath-Lehmann T.K."/>
            <person name="Talmage S.C."/>
            <person name="Walker E.A."/>
            <person name="Koch F."/>
            <person name="Burson A.M."/>
            <person name="Marcoval M.A."/>
            <person name="Tang Y.Z."/>
            <person name="Lecleir G.R."/>
            <person name="Coyne K.J."/>
            <person name="Berg G.M."/>
            <person name="Bertrand E.M."/>
            <person name="Saito M.A."/>
            <person name="Gladyshev V.N."/>
            <person name="Grigoriev I.V."/>
        </authorList>
    </citation>
    <scope>NUCLEOTIDE SEQUENCE [LARGE SCALE GENOMIC DNA]</scope>
    <source>
        <strain evidence="3">CCMP 1984</strain>
    </source>
</reference>
<name>F0YSC9_AURAN</name>
<dbReference type="AlphaFoldDB" id="F0YSC9"/>
<organism evidence="3">
    <name type="scientific">Aureococcus anophagefferens</name>
    <name type="common">Harmful bloom alga</name>
    <dbReference type="NCBI Taxonomy" id="44056"/>
    <lineage>
        <taxon>Eukaryota</taxon>
        <taxon>Sar</taxon>
        <taxon>Stramenopiles</taxon>
        <taxon>Ochrophyta</taxon>
        <taxon>Pelagophyceae</taxon>
        <taxon>Pelagomonadales</taxon>
        <taxon>Pelagomonadaceae</taxon>
        <taxon>Aureococcus</taxon>
    </lineage>
</organism>
<dbReference type="RefSeq" id="XP_009043321.1">
    <property type="nucleotide sequence ID" value="XM_009045073.1"/>
</dbReference>
<feature type="compositionally biased region" description="Basic residues" evidence="1">
    <location>
        <begin position="183"/>
        <end position="195"/>
    </location>
</feature>